<feature type="region of interest" description="Disordered" evidence="1">
    <location>
        <begin position="1"/>
        <end position="38"/>
    </location>
</feature>
<protein>
    <submittedName>
        <fullName evidence="2">Uncharacterized protein</fullName>
    </submittedName>
</protein>
<reference evidence="2" key="1">
    <citation type="submission" date="2015-04" db="UniProtKB">
        <authorList>
            <consortium name="EnsemblPlants"/>
        </authorList>
    </citation>
    <scope>IDENTIFICATION</scope>
</reference>
<dbReference type="Proteomes" id="UP000026961">
    <property type="component" value="Chromosome 11"/>
</dbReference>
<evidence type="ECO:0000313" key="3">
    <source>
        <dbReference type="Proteomes" id="UP000026961"/>
    </source>
</evidence>
<proteinExistence type="predicted"/>
<keyword evidence="3" id="KW-1185">Reference proteome</keyword>
<name>A0A0E0BJD2_9ORYZ</name>
<dbReference type="Gramene" id="OGLUM11G14050.1">
    <property type="protein sequence ID" value="OGLUM11G14050.1"/>
    <property type="gene ID" value="OGLUM11G14050"/>
</dbReference>
<reference evidence="2" key="2">
    <citation type="submission" date="2018-05" db="EMBL/GenBank/DDBJ databases">
        <title>OgluRS3 (Oryza glumaepatula Reference Sequence Version 3).</title>
        <authorList>
            <person name="Zhang J."/>
            <person name="Kudrna D."/>
            <person name="Lee S."/>
            <person name="Talag J."/>
            <person name="Welchert J."/>
            <person name="Wing R.A."/>
        </authorList>
    </citation>
    <scope>NUCLEOTIDE SEQUENCE [LARGE SCALE GENOMIC DNA]</scope>
</reference>
<dbReference type="EnsemblPlants" id="OGLUM11G14050.1">
    <property type="protein sequence ID" value="OGLUM11G14050.1"/>
    <property type="gene ID" value="OGLUM11G14050"/>
</dbReference>
<dbReference type="AlphaFoldDB" id="A0A0E0BJD2"/>
<evidence type="ECO:0000313" key="2">
    <source>
        <dbReference type="EnsemblPlants" id="OGLUM11G14050.1"/>
    </source>
</evidence>
<organism evidence="2">
    <name type="scientific">Oryza glumipatula</name>
    <dbReference type="NCBI Taxonomy" id="40148"/>
    <lineage>
        <taxon>Eukaryota</taxon>
        <taxon>Viridiplantae</taxon>
        <taxon>Streptophyta</taxon>
        <taxon>Embryophyta</taxon>
        <taxon>Tracheophyta</taxon>
        <taxon>Spermatophyta</taxon>
        <taxon>Magnoliopsida</taxon>
        <taxon>Liliopsida</taxon>
        <taxon>Poales</taxon>
        <taxon>Poaceae</taxon>
        <taxon>BOP clade</taxon>
        <taxon>Oryzoideae</taxon>
        <taxon>Oryzeae</taxon>
        <taxon>Oryzinae</taxon>
        <taxon>Oryza</taxon>
    </lineage>
</organism>
<sequence>MLTSPAGRPAPQIRSSCHHRQVDRPALPRRNVKAGSGAATKQIFERGKTQKGSAPQCYKAPTRSRIPEQKKLSIIDSFRYFLVRFPSPKRAQHMDPAREPARVLRGIKRIDQLAHGLMDPNKMSYEVSMEPTGWEVQDTHLVLMEGQSIAGVVLRTTADPGAGGGAATRTALAWELDALLLRLEAMVEGQCSGGGIVLALRLWDVIFDLFSALVPV</sequence>
<evidence type="ECO:0000256" key="1">
    <source>
        <dbReference type="SAM" id="MobiDB-lite"/>
    </source>
</evidence>
<dbReference type="HOGENOM" id="CLU_111324_0_0_1"/>
<accession>A0A0E0BJD2</accession>